<protein>
    <recommendedName>
        <fullName evidence="4">FtsX-like permease family protein</fullName>
    </recommendedName>
</protein>
<comment type="caution">
    <text evidence="2">The sequence shown here is derived from an EMBL/GenBank/DDBJ whole genome shotgun (WGS) entry which is preliminary data.</text>
</comment>
<evidence type="ECO:0000313" key="3">
    <source>
        <dbReference type="Proteomes" id="UP000294257"/>
    </source>
</evidence>
<keyword evidence="1" id="KW-0472">Membrane</keyword>
<sequence>MNRQMRRARSRSFFRVAIAVPLVLKVACGAALIVLTVALWRQFVDLDQHPEPTSPWGNAQNYAVFHPRLMGDDRREFETGGDASTVAEARDLYPVLDKAGGLYVDSVNYQAGAPNDPSSPWPARPIRVNGNFLQQYPILDASGKKIAVPDDEKAWVVAVPERFKPREAQFKEYLRSIRASASLAEARVVDEKALQRFAGQEVRIIWTASGQEVFSFDPRVNPDRGNMITDPVVEIMTPANSLTVDRLNSITGGLDAGLKIRVDGDPAAVSAQFAPLLRQLRLDDNLRHLVNVPAPAGTQASESRDPTTQSVALAVGALLVMVLLQVTIVVTGSDRLRSQRTARRLLGSHRELLLVSGATWLVQTLIAAVVVWHGTQATLIPGVEVSPYSQTPKLLAVAVISLAIEALLLIVTARIMERRNAAKPLKQL</sequence>
<organism evidence="2 3">
    <name type="scientific">Herbihabitans rhizosphaerae</name>
    <dbReference type="NCBI Taxonomy" id="1872711"/>
    <lineage>
        <taxon>Bacteria</taxon>
        <taxon>Bacillati</taxon>
        <taxon>Actinomycetota</taxon>
        <taxon>Actinomycetes</taxon>
        <taxon>Pseudonocardiales</taxon>
        <taxon>Pseudonocardiaceae</taxon>
        <taxon>Herbihabitans</taxon>
    </lineage>
</organism>
<feature type="transmembrane region" description="Helical" evidence="1">
    <location>
        <begin position="12"/>
        <end position="40"/>
    </location>
</feature>
<keyword evidence="3" id="KW-1185">Reference proteome</keyword>
<gene>
    <name evidence="2" type="ORF">EV193_101946</name>
</gene>
<evidence type="ECO:0000256" key="1">
    <source>
        <dbReference type="SAM" id="Phobius"/>
    </source>
</evidence>
<feature type="transmembrane region" description="Helical" evidence="1">
    <location>
        <begin position="394"/>
        <end position="416"/>
    </location>
</feature>
<dbReference type="RefSeq" id="WP_130342650.1">
    <property type="nucleotide sequence ID" value="NZ_SGWQ01000001.1"/>
</dbReference>
<feature type="transmembrane region" description="Helical" evidence="1">
    <location>
        <begin position="311"/>
        <end position="331"/>
    </location>
</feature>
<accession>A0A4Q7L9E9</accession>
<feature type="transmembrane region" description="Helical" evidence="1">
    <location>
        <begin position="352"/>
        <end position="374"/>
    </location>
</feature>
<keyword evidence="1" id="KW-0812">Transmembrane</keyword>
<name>A0A4Q7L9E9_9PSEU</name>
<dbReference type="AlphaFoldDB" id="A0A4Q7L9E9"/>
<dbReference type="OrthoDB" id="2076832at2"/>
<dbReference type="EMBL" id="SGWQ01000001">
    <property type="protein sequence ID" value="RZS45062.1"/>
    <property type="molecule type" value="Genomic_DNA"/>
</dbReference>
<dbReference type="Proteomes" id="UP000294257">
    <property type="component" value="Unassembled WGS sequence"/>
</dbReference>
<evidence type="ECO:0008006" key="4">
    <source>
        <dbReference type="Google" id="ProtNLM"/>
    </source>
</evidence>
<keyword evidence="1" id="KW-1133">Transmembrane helix</keyword>
<proteinExistence type="predicted"/>
<reference evidence="2 3" key="1">
    <citation type="submission" date="2019-02" db="EMBL/GenBank/DDBJ databases">
        <title>Genomic Encyclopedia of Type Strains, Phase IV (KMG-IV): sequencing the most valuable type-strain genomes for metagenomic binning, comparative biology and taxonomic classification.</title>
        <authorList>
            <person name="Goeker M."/>
        </authorList>
    </citation>
    <scope>NUCLEOTIDE SEQUENCE [LARGE SCALE GENOMIC DNA]</scope>
    <source>
        <strain evidence="2 3">DSM 101727</strain>
    </source>
</reference>
<evidence type="ECO:0000313" key="2">
    <source>
        <dbReference type="EMBL" id="RZS45062.1"/>
    </source>
</evidence>